<dbReference type="RefSeq" id="XP_007712946.1">
    <property type="nucleotide sequence ID" value="XM_007714756.1"/>
</dbReference>
<evidence type="ECO:0000313" key="2">
    <source>
        <dbReference type="EMBL" id="EUC32755.1"/>
    </source>
</evidence>
<reference evidence="2 3" key="1">
    <citation type="journal article" date="2013" name="PLoS Genet.">
        <title>Comparative genome structure, secondary metabolite, and effector coding capacity across Cochliobolus pathogens.</title>
        <authorList>
            <person name="Condon B.J."/>
            <person name="Leng Y."/>
            <person name="Wu D."/>
            <person name="Bushley K.E."/>
            <person name="Ohm R.A."/>
            <person name="Otillar R."/>
            <person name="Martin J."/>
            <person name="Schackwitz W."/>
            <person name="Grimwood J."/>
            <person name="MohdZainudin N."/>
            <person name="Xue C."/>
            <person name="Wang R."/>
            <person name="Manning V.A."/>
            <person name="Dhillon B."/>
            <person name="Tu Z.J."/>
            <person name="Steffenson B.J."/>
            <person name="Salamov A."/>
            <person name="Sun H."/>
            <person name="Lowry S."/>
            <person name="LaButti K."/>
            <person name="Han J."/>
            <person name="Copeland A."/>
            <person name="Lindquist E."/>
            <person name="Barry K."/>
            <person name="Schmutz J."/>
            <person name="Baker S.E."/>
            <person name="Ciuffetti L.M."/>
            <person name="Grigoriev I.V."/>
            <person name="Zhong S."/>
            <person name="Turgeon B.G."/>
        </authorList>
    </citation>
    <scope>NUCLEOTIDE SEQUENCE [LARGE SCALE GENOMIC DNA]</scope>
    <source>
        <strain evidence="2 3">26-R-13</strain>
    </source>
</reference>
<organism evidence="2 3">
    <name type="scientific">Cochliobolus carbonum (strain 26-R-13)</name>
    <name type="common">Maize leaf spot fungus</name>
    <name type="synonym">Bipolaris zeicola</name>
    <dbReference type="NCBI Taxonomy" id="930089"/>
    <lineage>
        <taxon>Eukaryota</taxon>
        <taxon>Fungi</taxon>
        <taxon>Dikarya</taxon>
        <taxon>Ascomycota</taxon>
        <taxon>Pezizomycotina</taxon>
        <taxon>Dothideomycetes</taxon>
        <taxon>Pleosporomycetidae</taxon>
        <taxon>Pleosporales</taxon>
        <taxon>Pleosporineae</taxon>
        <taxon>Pleosporaceae</taxon>
        <taxon>Bipolaris</taxon>
    </lineage>
</organism>
<dbReference type="KEGG" id="bze:COCCADRAFT_97867"/>
<protein>
    <submittedName>
        <fullName evidence="2">Uncharacterized protein</fullName>
    </submittedName>
</protein>
<sequence length="59" mass="6661">MCCRPVPRLSTCDVPDRPRPHQQQTAATATMHNAPHVHAQPSPFPRFSLEHAKQVHLLD</sequence>
<dbReference type="EMBL" id="KI964625">
    <property type="protein sequence ID" value="EUC32755.1"/>
    <property type="molecule type" value="Genomic_DNA"/>
</dbReference>
<dbReference type="Proteomes" id="UP000053841">
    <property type="component" value="Unassembled WGS sequence"/>
</dbReference>
<evidence type="ECO:0000313" key="3">
    <source>
        <dbReference type="Proteomes" id="UP000053841"/>
    </source>
</evidence>
<dbReference type="AlphaFoldDB" id="W6Y551"/>
<proteinExistence type="predicted"/>
<accession>W6Y551</accession>
<evidence type="ECO:0000256" key="1">
    <source>
        <dbReference type="SAM" id="MobiDB-lite"/>
    </source>
</evidence>
<dbReference type="HOGENOM" id="CLU_2960404_0_0_1"/>
<keyword evidence="3" id="KW-1185">Reference proteome</keyword>
<name>W6Y551_COCC2</name>
<gene>
    <name evidence="2" type="ORF">COCCADRAFT_97867</name>
</gene>
<dbReference type="GeneID" id="19154463"/>
<feature type="compositionally biased region" description="Polar residues" evidence="1">
    <location>
        <begin position="21"/>
        <end position="31"/>
    </location>
</feature>
<feature type="region of interest" description="Disordered" evidence="1">
    <location>
        <begin position="13"/>
        <end position="47"/>
    </location>
</feature>